<feature type="transmembrane region" description="Helical" evidence="1">
    <location>
        <begin position="443"/>
        <end position="463"/>
    </location>
</feature>
<dbReference type="Proteomes" id="UP000332933">
    <property type="component" value="Unassembled WGS sequence"/>
</dbReference>
<name>A0A485LAD3_9STRA</name>
<protein>
    <submittedName>
        <fullName evidence="3">Aste57867_18541 protein</fullName>
    </submittedName>
</protein>
<dbReference type="AlphaFoldDB" id="A0A485LAD3"/>
<sequence>MEAPGPCLVEVKRPFGTSGYLYKVMHAHPKVHAALKRVYFGVTSWVGFGISTCVVVLVVLDTVGNNWAINDFIGNAQQFKTPVAKAASVLDLTPTYAFADGYNLSSLSNIGYWMTDSTIQNLVGDSSTVYILAGGTYQITGPAMNMCGAFAGSYAVNVSQPVKLGVAVDAMTYIRGTSLSHGFTDDLTTNLPNASSKVADAVAQGFAATRVQVDMKLTTAIAVANTSASQNVIVTWFRIYAKAYCTGCTPIAELGRGVCNLTMTYTDSSQTLQVTHSTYVLGSDHLFGLMISRDIYGTLSLLLRFLAIFIAAAGFLAGRKTVQWREASLNKVESMWDKVVDTIAPKYFPHMSHAIRFDLFCYNSDYFVLLIVVSTILDMNRALTYIREVNVFNENSPHFDVTLQLFALSSRFLWLNVGFVKATKLVAHLVYPATYSGESRLMPWLNLSSVTTMYLSGIMLFYIPQYIEYNNQCRWDVRNHNELLDPYFVNFFDSFYFRVATSVGIGLILNVMVFLALDHVALSPFWYALSKNSLSRQAIYNSTAVIVEFVDDVNEDADGNYIMHVKARRLSTLQWFFMSHTTNSVTTTKGEVSSTDKSANVVFMVGQADNGHLHLFDDNLADVKSLPFNIKVLRDTAVTIR</sequence>
<gene>
    <name evidence="3" type="primary">Aste57867_18541</name>
    <name evidence="2" type="ORF">As57867_018479</name>
    <name evidence="3" type="ORF">ASTE57867_18541</name>
</gene>
<reference evidence="3 4" key="1">
    <citation type="submission" date="2019-03" db="EMBL/GenBank/DDBJ databases">
        <authorList>
            <person name="Gaulin E."/>
            <person name="Dumas B."/>
        </authorList>
    </citation>
    <scope>NUCLEOTIDE SEQUENCE [LARGE SCALE GENOMIC DNA]</scope>
    <source>
        <strain evidence="3">CBS 568.67</strain>
    </source>
</reference>
<keyword evidence="1" id="KW-0472">Membrane</keyword>
<keyword evidence="1" id="KW-0812">Transmembrane</keyword>
<feature type="transmembrane region" description="Helical" evidence="1">
    <location>
        <begin position="495"/>
        <end position="517"/>
    </location>
</feature>
<dbReference type="EMBL" id="CAADRA010006417">
    <property type="protein sequence ID" value="VFT95277.1"/>
    <property type="molecule type" value="Genomic_DNA"/>
</dbReference>
<organism evidence="3 4">
    <name type="scientific">Aphanomyces stellatus</name>
    <dbReference type="NCBI Taxonomy" id="120398"/>
    <lineage>
        <taxon>Eukaryota</taxon>
        <taxon>Sar</taxon>
        <taxon>Stramenopiles</taxon>
        <taxon>Oomycota</taxon>
        <taxon>Saprolegniomycetes</taxon>
        <taxon>Saprolegniales</taxon>
        <taxon>Verrucalvaceae</taxon>
        <taxon>Aphanomyces</taxon>
    </lineage>
</organism>
<accession>A0A485LAD3</accession>
<evidence type="ECO:0000313" key="2">
    <source>
        <dbReference type="EMBL" id="KAF0690032.1"/>
    </source>
</evidence>
<feature type="transmembrane region" description="Helical" evidence="1">
    <location>
        <begin position="295"/>
        <end position="317"/>
    </location>
</feature>
<feature type="transmembrane region" description="Helical" evidence="1">
    <location>
        <begin position="38"/>
        <end position="60"/>
    </location>
</feature>
<evidence type="ECO:0000313" key="4">
    <source>
        <dbReference type="Proteomes" id="UP000332933"/>
    </source>
</evidence>
<evidence type="ECO:0000313" key="3">
    <source>
        <dbReference type="EMBL" id="VFT95277.1"/>
    </source>
</evidence>
<dbReference type="EMBL" id="VJMH01006396">
    <property type="protein sequence ID" value="KAF0690032.1"/>
    <property type="molecule type" value="Genomic_DNA"/>
</dbReference>
<reference evidence="2" key="2">
    <citation type="submission" date="2019-06" db="EMBL/GenBank/DDBJ databases">
        <title>Genomics analysis of Aphanomyces spp. identifies a new class of oomycete effector associated with host adaptation.</title>
        <authorList>
            <person name="Gaulin E."/>
        </authorList>
    </citation>
    <scope>NUCLEOTIDE SEQUENCE</scope>
    <source>
        <strain evidence="2">CBS 578.67</strain>
    </source>
</reference>
<keyword evidence="1" id="KW-1133">Transmembrane helix</keyword>
<keyword evidence="4" id="KW-1185">Reference proteome</keyword>
<evidence type="ECO:0000256" key="1">
    <source>
        <dbReference type="SAM" id="Phobius"/>
    </source>
</evidence>
<proteinExistence type="predicted"/>
<feature type="transmembrane region" description="Helical" evidence="1">
    <location>
        <begin position="359"/>
        <end position="377"/>
    </location>
</feature>